<protein>
    <submittedName>
        <fullName evidence="1">Uncharacterized protein</fullName>
    </submittedName>
</protein>
<name>A0AAU7DGV6_9BACT</name>
<reference evidence="1" key="1">
    <citation type="submission" date="2023-03" db="EMBL/GenBank/DDBJ databases">
        <title>Edaphobacter sp.</title>
        <authorList>
            <person name="Huber K.J."/>
            <person name="Papendorf J."/>
            <person name="Pilke C."/>
            <person name="Bunk B."/>
            <person name="Sproeer C."/>
            <person name="Pester M."/>
        </authorList>
    </citation>
    <scope>NUCLEOTIDE SEQUENCE</scope>
    <source>
        <strain evidence="1">DSM 110680</strain>
    </source>
</reference>
<gene>
    <name evidence="1" type="ORF">P8935_18570</name>
</gene>
<dbReference type="RefSeq" id="WP_348261795.1">
    <property type="nucleotide sequence ID" value="NZ_CP121196.1"/>
</dbReference>
<proteinExistence type="predicted"/>
<accession>A0AAU7DGV6</accession>
<dbReference type="AlphaFoldDB" id="A0AAU7DGV6"/>
<dbReference type="EMBL" id="CP121196">
    <property type="protein sequence ID" value="XBH16566.1"/>
    <property type="molecule type" value="Genomic_DNA"/>
</dbReference>
<sequence>MEPFNQLTNRVLWVGLDDGHCLGVSAIVFMIAPAHSNLHARQLASLLRTNSERVTRWTRAISSSPIINSTGTSTPNNVVYVMSDLHFLFPTAARYRATRPVGALLKSAGGIPAWVLISGHSSQRVLKAAR</sequence>
<evidence type="ECO:0000313" key="1">
    <source>
        <dbReference type="EMBL" id="XBH16566.1"/>
    </source>
</evidence>
<organism evidence="1">
    <name type="scientific">Telmatobacter sp. DSM 110680</name>
    <dbReference type="NCBI Taxonomy" id="3036704"/>
    <lineage>
        <taxon>Bacteria</taxon>
        <taxon>Pseudomonadati</taxon>
        <taxon>Acidobacteriota</taxon>
        <taxon>Terriglobia</taxon>
        <taxon>Terriglobales</taxon>
        <taxon>Acidobacteriaceae</taxon>
        <taxon>Telmatobacter</taxon>
    </lineage>
</organism>